<sequence>MAPGGFEIFLIVIALGMIVALVTGAFVLYLKTSHDEQFLYIQESNAMVPGWNNPTTVTLPPGILKEKSAFDPSPPSSAFLRLKASRQTLKSHLDSRPKRQASSSTISSSANSSFTNYKLDDSASGHLNQLGHLRKVNVVQAPKLSVTEAAQGIIGGKPTGNNLHARSDSGASRNLQFSTALATKKPSIDSISIQMNAKDSMRRGRNSDTSSDYSHEELDEQAIIHNHIQPYPSSIPTRPSLNNLDSYNRQRLLRNTPSYSDLNGRRLQSSSKSTHNLSLDEEDRILKRQQLRFSKSSGALDSLIRPGNSYPRFTASAIQGGSRAPSLDNLKGVEVYRPQHRFINKETIASYHLNGPSMPSTKDV</sequence>
<keyword evidence="4" id="KW-1185">Reference proteome</keyword>
<evidence type="ECO:0000313" key="3">
    <source>
        <dbReference type="EMBL" id="CAH7683874.1"/>
    </source>
</evidence>
<keyword evidence="2" id="KW-1133">Transmembrane helix</keyword>
<organism evidence="3 4">
    <name type="scientific">Phakopsora pachyrhizi</name>
    <name type="common">Asian soybean rust disease fungus</name>
    <dbReference type="NCBI Taxonomy" id="170000"/>
    <lineage>
        <taxon>Eukaryota</taxon>
        <taxon>Fungi</taxon>
        <taxon>Dikarya</taxon>
        <taxon>Basidiomycota</taxon>
        <taxon>Pucciniomycotina</taxon>
        <taxon>Pucciniomycetes</taxon>
        <taxon>Pucciniales</taxon>
        <taxon>Phakopsoraceae</taxon>
        <taxon>Phakopsora</taxon>
    </lineage>
</organism>
<keyword evidence="2" id="KW-0812">Transmembrane</keyword>
<feature type="compositionally biased region" description="Low complexity" evidence="1">
    <location>
        <begin position="102"/>
        <end position="111"/>
    </location>
</feature>
<proteinExistence type="predicted"/>
<feature type="transmembrane region" description="Helical" evidence="2">
    <location>
        <begin position="6"/>
        <end position="30"/>
    </location>
</feature>
<protein>
    <submittedName>
        <fullName evidence="3">Expressed protein</fullName>
    </submittedName>
</protein>
<keyword evidence="2" id="KW-0472">Membrane</keyword>
<reference evidence="3" key="1">
    <citation type="submission" date="2022-06" db="EMBL/GenBank/DDBJ databases">
        <authorList>
            <consortium name="SYNGENTA / RWTH Aachen University"/>
        </authorList>
    </citation>
    <scope>NUCLEOTIDE SEQUENCE</scope>
</reference>
<dbReference type="EMBL" id="CALTRL010004978">
    <property type="protein sequence ID" value="CAH7683874.1"/>
    <property type="molecule type" value="Genomic_DNA"/>
</dbReference>
<evidence type="ECO:0000313" key="4">
    <source>
        <dbReference type="Proteomes" id="UP001153365"/>
    </source>
</evidence>
<feature type="region of interest" description="Disordered" evidence="1">
    <location>
        <begin position="154"/>
        <end position="173"/>
    </location>
</feature>
<feature type="region of interest" description="Disordered" evidence="1">
    <location>
        <begin position="230"/>
        <end position="276"/>
    </location>
</feature>
<comment type="caution">
    <text evidence="3">The sequence shown here is derived from an EMBL/GenBank/DDBJ whole genome shotgun (WGS) entry which is preliminary data.</text>
</comment>
<gene>
    <name evidence="3" type="ORF">PPACK8108_LOCUS17662</name>
</gene>
<dbReference type="AlphaFoldDB" id="A0AAV0BBA1"/>
<dbReference type="Proteomes" id="UP001153365">
    <property type="component" value="Unassembled WGS sequence"/>
</dbReference>
<accession>A0AAV0BBA1</accession>
<evidence type="ECO:0000256" key="2">
    <source>
        <dbReference type="SAM" id="Phobius"/>
    </source>
</evidence>
<feature type="compositionally biased region" description="Polar residues" evidence="1">
    <location>
        <begin position="231"/>
        <end position="276"/>
    </location>
</feature>
<name>A0AAV0BBA1_PHAPC</name>
<feature type="region of interest" description="Disordered" evidence="1">
    <location>
        <begin position="90"/>
        <end position="111"/>
    </location>
</feature>
<evidence type="ECO:0000256" key="1">
    <source>
        <dbReference type="SAM" id="MobiDB-lite"/>
    </source>
</evidence>
<feature type="compositionally biased region" description="Polar residues" evidence="1">
    <location>
        <begin position="159"/>
        <end position="173"/>
    </location>
</feature>